<feature type="region of interest" description="Disordered" evidence="1">
    <location>
        <begin position="153"/>
        <end position="193"/>
    </location>
</feature>
<keyword evidence="3" id="KW-1185">Reference proteome</keyword>
<protein>
    <submittedName>
        <fullName evidence="2">Uncharacterized protein</fullName>
    </submittedName>
</protein>
<feature type="compositionally biased region" description="Polar residues" evidence="1">
    <location>
        <begin position="153"/>
        <end position="165"/>
    </location>
</feature>
<name>A0A2Z6PKV2_TRISU</name>
<evidence type="ECO:0000313" key="3">
    <source>
        <dbReference type="Proteomes" id="UP000242715"/>
    </source>
</evidence>
<dbReference type="OrthoDB" id="2019706at2759"/>
<gene>
    <name evidence="2" type="ORF">TSUD_143110</name>
</gene>
<evidence type="ECO:0000256" key="1">
    <source>
        <dbReference type="SAM" id="MobiDB-lite"/>
    </source>
</evidence>
<dbReference type="PANTHER" id="PTHR48163:SF2">
    <property type="entry name" value="EXPRESSED PROTEIN"/>
    <property type="match status" value="1"/>
</dbReference>
<dbReference type="Proteomes" id="UP000242715">
    <property type="component" value="Unassembled WGS sequence"/>
</dbReference>
<sequence>MCATYHRFTRSRLKNGRKKSKNCVHLMPQMRKQMLFCKMLDMYFSSVVMISEVSLLIPNINQEDAAVVAREDLLAQLRTLKKRLKEAEEEQYRAEEDAAALRAELNSIQQQSMTNTVSTIPSLGPPDRHLQILEKELAGLKLELQRESLMRHQGQQQLANEQSRIASLMSEKQELEEKLNSMSREAAGSAHKN</sequence>
<evidence type="ECO:0000313" key="2">
    <source>
        <dbReference type="EMBL" id="GAU46969.1"/>
    </source>
</evidence>
<reference evidence="3" key="1">
    <citation type="journal article" date="2017" name="Front. Plant Sci.">
        <title>Climate Clever Clovers: New Paradigm to Reduce the Environmental Footprint of Ruminants by Breeding Low Methanogenic Forages Utilizing Haplotype Variation.</title>
        <authorList>
            <person name="Kaur P."/>
            <person name="Appels R."/>
            <person name="Bayer P.E."/>
            <person name="Keeble-Gagnere G."/>
            <person name="Wang J."/>
            <person name="Hirakawa H."/>
            <person name="Shirasawa K."/>
            <person name="Vercoe P."/>
            <person name="Stefanova K."/>
            <person name="Durmic Z."/>
            <person name="Nichols P."/>
            <person name="Revell C."/>
            <person name="Isobe S.N."/>
            <person name="Edwards D."/>
            <person name="Erskine W."/>
        </authorList>
    </citation>
    <scope>NUCLEOTIDE SEQUENCE [LARGE SCALE GENOMIC DNA]</scope>
    <source>
        <strain evidence="3">cv. Daliak</strain>
    </source>
</reference>
<proteinExistence type="predicted"/>
<dbReference type="AlphaFoldDB" id="A0A2Z6PKV2"/>
<dbReference type="EMBL" id="DF974269">
    <property type="protein sequence ID" value="GAU46969.1"/>
    <property type="molecule type" value="Genomic_DNA"/>
</dbReference>
<dbReference type="PANTHER" id="PTHR48163">
    <property type="entry name" value="BNAC02G25670D PROTEIN"/>
    <property type="match status" value="1"/>
</dbReference>
<organism evidence="2 3">
    <name type="scientific">Trifolium subterraneum</name>
    <name type="common">Subterranean clover</name>
    <dbReference type="NCBI Taxonomy" id="3900"/>
    <lineage>
        <taxon>Eukaryota</taxon>
        <taxon>Viridiplantae</taxon>
        <taxon>Streptophyta</taxon>
        <taxon>Embryophyta</taxon>
        <taxon>Tracheophyta</taxon>
        <taxon>Spermatophyta</taxon>
        <taxon>Magnoliopsida</taxon>
        <taxon>eudicotyledons</taxon>
        <taxon>Gunneridae</taxon>
        <taxon>Pentapetalae</taxon>
        <taxon>rosids</taxon>
        <taxon>fabids</taxon>
        <taxon>Fabales</taxon>
        <taxon>Fabaceae</taxon>
        <taxon>Papilionoideae</taxon>
        <taxon>50 kb inversion clade</taxon>
        <taxon>NPAAA clade</taxon>
        <taxon>Hologalegina</taxon>
        <taxon>IRL clade</taxon>
        <taxon>Trifolieae</taxon>
        <taxon>Trifolium</taxon>
    </lineage>
</organism>
<accession>A0A2Z6PKV2</accession>